<evidence type="ECO:0000313" key="2">
    <source>
        <dbReference type="EMBL" id="PTB61608.1"/>
    </source>
</evidence>
<keyword evidence="3" id="KW-1185">Reference proteome</keyword>
<dbReference type="Proteomes" id="UP000241546">
    <property type="component" value="Unassembled WGS sequence"/>
</dbReference>
<reference evidence="3" key="1">
    <citation type="submission" date="2016-07" db="EMBL/GenBank/DDBJ databases">
        <title>Multiple horizontal gene transfer events from other fungi enriched the ability of initially mycotrophic Trichoderma (Ascomycota) to feed on dead plant biomass.</title>
        <authorList>
            <consortium name="DOE Joint Genome Institute"/>
            <person name="Atanasova L."/>
            <person name="Chenthamara K."/>
            <person name="Zhang J."/>
            <person name="Grujic M."/>
            <person name="Henrissat B."/>
            <person name="Kuo A."/>
            <person name="Aerts A."/>
            <person name="Salamov A."/>
            <person name="Lipzen A."/>
            <person name="Labutti K."/>
            <person name="Barry K."/>
            <person name="Miao Y."/>
            <person name="Rahimi M.J."/>
            <person name="Shen Q."/>
            <person name="Grigoriev I.V."/>
            <person name="Kubicek C.P."/>
            <person name="Druzhinina I.S."/>
        </authorList>
    </citation>
    <scope>NUCLEOTIDE SEQUENCE [LARGE SCALE GENOMIC DNA]</scope>
    <source>
        <strain evidence="3">TUCIM 6016</strain>
    </source>
</reference>
<evidence type="ECO:0000313" key="3">
    <source>
        <dbReference type="Proteomes" id="UP000241546"/>
    </source>
</evidence>
<protein>
    <submittedName>
        <fullName evidence="2">Uncharacterized protein</fullName>
    </submittedName>
</protein>
<evidence type="ECO:0000256" key="1">
    <source>
        <dbReference type="SAM" id="MobiDB-lite"/>
    </source>
</evidence>
<feature type="compositionally biased region" description="Basic and acidic residues" evidence="1">
    <location>
        <begin position="1"/>
        <end position="15"/>
    </location>
</feature>
<organism evidence="2 3">
    <name type="scientific">Trichoderma citrinoviride</name>
    <dbReference type="NCBI Taxonomy" id="58853"/>
    <lineage>
        <taxon>Eukaryota</taxon>
        <taxon>Fungi</taxon>
        <taxon>Dikarya</taxon>
        <taxon>Ascomycota</taxon>
        <taxon>Pezizomycotina</taxon>
        <taxon>Sordariomycetes</taxon>
        <taxon>Hypocreomycetidae</taxon>
        <taxon>Hypocreales</taxon>
        <taxon>Hypocreaceae</taxon>
        <taxon>Trichoderma</taxon>
    </lineage>
</organism>
<dbReference type="AlphaFoldDB" id="A0A2T4AX96"/>
<dbReference type="EMBL" id="KZ680286">
    <property type="protein sequence ID" value="PTB61608.1"/>
    <property type="molecule type" value="Genomic_DNA"/>
</dbReference>
<sequence length="219" mass="24097">MPPPDELAKRKDAPLRGKNAARRCSGRRAKHRDALDLGDHLLRASDREKFDLLHFGDKDLSLSSSSSSCPLPPLPPNKLFCLLLSCSLKLSCSCSGDHEKDPDDGLPGDPHLDLCSFVPQHSPVGKKRHLQCGFRPMFLFRLLKQSFRLPFPMSHVCLHAWYCELGLPPLKLERIRRARPSEGRPDLAGVIEDASDAVRVGEAASPDVRADGRLPGAAA</sequence>
<gene>
    <name evidence="2" type="ORF">BBK36DRAFT_1163811</name>
</gene>
<name>A0A2T4AX96_9HYPO</name>
<accession>A0A2T4AX96</accession>
<feature type="region of interest" description="Disordered" evidence="1">
    <location>
        <begin position="1"/>
        <end position="30"/>
    </location>
</feature>
<dbReference type="GeneID" id="36602699"/>
<dbReference type="RefSeq" id="XP_024744928.1">
    <property type="nucleotide sequence ID" value="XM_024894581.1"/>
</dbReference>
<feature type="compositionally biased region" description="Basic residues" evidence="1">
    <location>
        <begin position="19"/>
        <end position="30"/>
    </location>
</feature>
<proteinExistence type="predicted"/>